<dbReference type="Proteomes" id="UP000219669">
    <property type="component" value="Unassembled WGS sequence"/>
</dbReference>
<evidence type="ECO:0000256" key="1">
    <source>
        <dbReference type="ARBA" id="ARBA00004141"/>
    </source>
</evidence>
<comment type="similarity">
    <text evidence="2 6">Belongs to the ABC-3 integral membrane protein family.</text>
</comment>
<organism evidence="8 9">
    <name type="scientific">Alysiella filiformis DSM 16848</name>
    <dbReference type="NCBI Taxonomy" id="1120981"/>
    <lineage>
        <taxon>Bacteria</taxon>
        <taxon>Pseudomonadati</taxon>
        <taxon>Pseudomonadota</taxon>
        <taxon>Betaproteobacteria</taxon>
        <taxon>Neisseriales</taxon>
        <taxon>Neisseriaceae</taxon>
        <taxon>Alysiella</taxon>
    </lineage>
</organism>
<keyword evidence="4 7" id="KW-1133">Transmembrane helix</keyword>
<feature type="transmembrane region" description="Helical" evidence="7">
    <location>
        <begin position="201"/>
        <end position="219"/>
    </location>
</feature>
<protein>
    <submittedName>
        <fullName evidence="8">Manganese/iron transport system permease protein</fullName>
    </submittedName>
</protein>
<keyword evidence="3 6" id="KW-0812">Transmembrane</keyword>
<evidence type="ECO:0000313" key="9">
    <source>
        <dbReference type="Proteomes" id="UP000219669"/>
    </source>
</evidence>
<feature type="transmembrane region" description="Helical" evidence="7">
    <location>
        <begin position="21"/>
        <end position="41"/>
    </location>
</feature>
<proteinExistence type="inferred from homology"/>
<dbReference type="GO" id="GO:0055085">
    <property type="term" value="P:transmembrane transport"/>
    <property type="evidence" value="ECO:0007669"/>
    <property type="project" value="InterPro"/>
</dbReference>
<dbReference type="AlphaFoldDB" id="A0A286E5L1"/>
<feature type="transmembrane region" description="Helical" evidence="7">
    <location>
        <begin position="253"/>
        <end position="272"/>
    </location>
</feature>
<evidence type="ECO:0000256" key="5">
    <source>
        <dbReference type="ARBA" id="ARBA00023136"/>
    </source>
</evidence>
<feature type="transmembrane region" description="Helical" evidence="7">
    <location>
        <begin position="61"/>
        <end position="86"/>
    </location>
</feature>
<reference evidence="8 9" key="1">
    <citation type="submission" date="2017-09" db="EMBL/GenBank/DDBJ databases">
        <authorList>
            <person name="Ehlers B."/>
            <person name="Leendertz F.H."/>
        </authorList>
    </citation>
    <scope>NUCLEOTIDE SEQUENCE [LARGE SCALE GENOMIC DNA]</scope>
    <source>
        <strain evidence="8 9">DSM 16848</strain>
    </source>
</reference>
<feature type="transmembrane region" description="Helical" evidence="7">
    <location>
        <begin position="138"/>
        <end position="155"/>
    </location>
</feature>
<comment type="subcellular location">
    <subcellularLocation>
        <location evidence="6">Cell membrane</location>
        <topology evidence="6">Multi-pass membrane protein</topology>
    </subcellularLocation>
    <subcellularLocation>
        <location evidence="1">Membrane</location>
        <topology evidence="1">Multi-pass membrane protein</topology>
    </subcellularLocation>
</comment>
<evidence type="ECO:0000256" key="3">
    <source>
        <dbReference type="ARBA" id="ARBA00022692"/>
    </source>
</evidence>
<dbReference type="InterPro" id="IPR037294">
    <property type="entry name" value="ABC_BtuC-like"/>
</dbReference>
<keyword evidence="9" id="KW-1185">Reference proteome</keyword>
<feature type="transmembrane region" description="Helical" evidence="7">
    <location>
        <begin position="98"/>
        <end position="115"/>
    </location>
</feature>
<feature type="transmembrane region" description="Helical" evidence="7">
    <location>
        <begin position="175"/>
        <end position="195"/>
    </location>
</feature>
<evidence type="ECO:0000313" key="8">
    <source>
        <dbReference type="EMBL" id="SOD66197.1"/>
    </source>
</evidence>
<gene>
    <name evidence="8" type="ORF">SAMN02746062_00536</name>
</gene>
<evidence type="ECO:0000256" key="7">
    <source>
        <dbReference type="SAM" id="Phobius"/>
    </source>
</evidence>
<evidence type="ECO:0000256" key="2">
    <source>
        <dbReference type="ARBA" id="ARBA00008034"/>
    </source>
</evidence>
<dbReference type="SUPFAM" id="SSF81345">
    <property type="entry name" value="ABC transporter involved in vitamin B12 uptake, BtuC"/>
    <property type="match status" value="1"/>
</dbReference>
<keyword evidence="5 7" id="KW-0472">Membrane</keyword>
<dbReference type="Gene3D" id="1.10.3470.10">
    <property type="entry name" value="ABC transporter involved in vitamin B12 uptake, BtuC"/>
    <property type="match status" value="1"/>
</dbReference>
<dbReference type="GO" id="GO:0010043">
    <property type="term" value="P:response to zinc ion"/>
    <property type="evidence" value="ECO:0007669"/>
    <property type="project" value="TreeGrafter"/>
</dbReference>
<feature type="transmembrane region" description="Helical" evidence="7">
    <location>
        <begin position="226"/>
        <end position="247"/>
    </location>
</feature>
<name>A0A286E5L1_9NEIS</name>
<dbReference type="FunFam" id="1.10.3470.10:FF:000003">
    <property type="entry name" value="Iron ABC transporter permease SitD"/>
    <property type="match status" value="1"/>
</dbReference>
<dbReference type="CDD" id="cd06550">
    <property type="entry name" value="TM_ABC_iron-siderophores_like"/>
    <property type="match status" value="1"/>
</dbReference>
<sequence length="285" mass="31270">MLYNIYNWFAAPLSHGFMQNALITAVVVGAVCAVLSCFVVLKGWSLMGDAVSHAVFPGVIIAFWLGVPMALGAFVAGLFCAISVGFLKHHTRIKEDTLMGIVFAGMFALGLVLFQKMDTDQHLKHILFGNLLGVNRELLWQTLAICAIIFTVMMLKKRDLLLYCFDVSHTRVAGLSVNILHYGLLILLSATIVVAMQAVGVILVVAMLISPGITAFVLCKRFDKMLLVAILSSCLTSIFGVICSYHWDSATGATIVLFQAALFVLAVLWAKWRVFLHEKKRFQAA</sequence>
<dbReference type="GO" id="GO:0071281">
    <property type="term" value="P:cellular response to iron ion"/>
    <property type="evidence" value="ECO:0007669"/>
    <property type="project" value="UniProtKB-ARBA"/>
</dbReference>
<dbReference type="PANTHER" id="PTHR30477:SF24">
    <property type="entry name" value="IRON TRANSPORT SYSTEM MEMBRANE PROTEIN HI_0359-RELATED"/>
    <property type="match status" value="1"/>
</dbReference>
<dbReference type="GO" id="GO:0043190">
    <property type="term" value="C:ATP-binding cassette (ABC) transporter complex"/>
    <property type="evidence" value="ECO:0007669"/>
    <property type="project" value="InterPro"/>
</dbReference>
<evidence type="ECO:0000256" key="6">
    <source>
        <dbReference type="RuleBase" id="RU003943"/>
    </source>
</evidence>
<dbReference type="EMBL" id="OCNF01000003">
    <property type="protein sequence ID" value="SOD66197.1"/>
    <property type="molecule type" value="Genomic_DNA"/>
</dbReference>
<keyword evidence="6" id="KW-0813">Transport</keyword>
<dbReference type="PANTHER" id="PTHR30477">
    <property type="entry name" value="ABC-TRANSPORTER METAL-BINDING PROTEIN"/>
    <property type="match status" value="1"/>
</dbReference>
<dbReference type="Pfam" id="PF00950">
    <property type="entry name" value="ABC-3"/>
    <property type="match status" value="1"/>
</dbReference>
<dbReference type="RefSeq" id="WP_224446378.1">
    <property type="nucleotide sequence ID" value="NZ_CP083931.1"/>
</dbReference>
<dbReference type="InterPro" id="IPR001626">
    <property type="entry name" value="ABC_TroCD"/>
</dbReference>
<evidence type="ECO:0000256" key="4">
    <source>
        <dbReference type="ARBA" id="ARBA00022989"/>
    </source>
</evidence>
<accession>A0A286E5L1</accession>